<gene>
    <name evidence="1" type="ORF">DLJ74_10755</name>
</gene>
<proteinExistence type="predicted"/>
<accession>A0A317KZN7</accession>
<dbReference type="Proteomes" id="UP000245624">
    <property type="component" value="Unassembled WGS sequence"/>
</dbReference>
<dbReference type="AlphaFoldDB" id="A0A317KZN7"/>
<sequence length="674" mass="76349">MSLQNIANPFSLTKPSTLKQLPSLKPGQMISAKVLELFPNQKATIQVNGKEIVAQLETALTAKKSYLFQVISAGDVTRIKKITETPQKNDGSIDRLLQQLGIPSTKNSRSLFAQIVAQQIPFSNKAGKELAQLIELIGGNNQNQQILLTMLAKDLPLTEEVFKSLQQILTQSLGSQMSELNDMLEVMLKQKSLVMNEKHFSLLYDKLQVILGNNLLTNEGNTKNYLTMNIQTINALLKKAGLSKEIPISRFLQIIEQSNLQHPLLSADQIQKSLSNSGMLAKLTNHLSSDDLVVLQKWIMTTSHFPIERQALEVLLQHDFQAMQHLSTKDKGLLQQLSQSSFYLLLKEAAKQLMTNQPFIHQEQQQSFGQLVGRLENALENNLPIGSIKSLIASHSIFSVLLKGLSADDAQFIRSWMDQNQPLNNSDQRAIQILTKVMGQQLTQDEMFVAREILQRLDQMNPNDPQSVKNHFITLIKHFIETSGIQDEAQLLKQKGQQIEPLSLKQTLLLLSQHSTDSIGDKMTRLLQTLTGLQLQMVNDHQMYELNLQIPAEKLGLANDIVLQFAGKRKNESDEIDPEYCRILFHLDLNQLGETMIAMSIQKRIVHITVYNDKELAPPLLSMYKPQLEERLEELNYQLTSVVWKKMSDQQIGKLPRQPYIKESTRTEGIDFRI</sequence>
<organism evidence="1 2">
    <name type="scientific">Gracilibacillus dipsosauri</name>
    <dbReference type="NCBI Taxonomy" id="178340"/>
    <lineage>
        <taxon>Bacteria</taxon>
        <taxon>Bacillati</taxon>
        <taxon>Bacillota</taxon>
        <taxon>Bacilli</taxon>
        <taxon>Bacillales</taxon>
        <taxon>Bacillaceae</taxon>
        <taxon>Gracilibacillus</taxon>
    </lineage>
</organism>
<protein>
    <recommendedName>
        <fullName evidence="3">Flagellar hook-length control protein-like C-terminal domain-containing protein</fullName>
    </recommendedName>
</protein>
<dbReference type="EMBL" id="QGTD01000008">
    <property type="protein sequence ID" value="PWU68885.1"/>
    <property type="molecule type" value="Genomic_DNA"/>
</dbReference>
<evidence type="ECO:0008006" key="3">
    <source>
        <dbReference type="Google" id="ProtNLM"/>
    </source>
</evidence>
<name>A0A317KZN7_9BACI</name>
<comment type="caution">
    <text evidence="1">The sequence shown here is derived from an EMBL/GenBank/DDBJ whole genome shotgun (WGS) entry which is preliminary data.</text>
</comment>
<dbReference type="OrthoDB" id="2351076at2"/>
<evidence type="ECO:0000313" key="2">
    <source>
        <dbReference type="Proteomes" id="UP000245624"/>
    </source>
</evidence>
<reference evidence="1 2" key="1">
    <citation type="submission" date="2018-05" db="EMBL/GenBank/DDBJ databases">
        <title>Genomic analysis of Gracilibacillus dipsosauri DD1 reveals novel features of a salt-tolerant amylase.</title>
        <authorList>
            <person name="Deutch C.E."/>
            <person name="Yang S."/>
        </authorList>
    </citation>
    <scope>NUCLEOTIDE SEQUENCE [LARGE SCALE GENOMIC DNA]</scope>
    <source>
        <strain evidence="1 2">DD1</strain>
    </source>
</reference>
<keyword evidence="2" id="KW-1185">Reference proteome</keyword>
<dbReference type="RefSeq" id="WP_109984445.1">
    <property type="nucleotide sequence ID" value="NZ_QGTD01000008.1"/>
</dbReference>
<evidence type="ECO:0000313" key="1">
    <source>
        <dbReference type="EMBL" id="PWU68885.1"/>
    </source>
</evidence>